<dbReference type="AlphaFoldDB" id="A0A8T0JAR7"/>
<name>A0A8T0JAR7_CERPU</name>
<keyword evidence="3 6" id="KW-1133">Transmembrane helix</keyword>
<feature type="transmembrane region" description="Helical" evidence="6">
    <location>
        <begin position="56"/>
        <end position="76"/>
    </location>
</feature>
<comment type="subcellular location">
    <subcellularLocation>
        <location evidence="1">Membrane</location>
        <topology evidence="1">Multi-pass membrane protein</topology>
    </subcellularLocation>
</comment>
<keyword evidence="2 6" id="KW-0812">Transmembrane</keyword>
<feature type="transmembrane region" description="Helical" evidence="6">
    <location>
        <begin position="20"/>
        <end position="44"/>
    </location>
</feature>
<proteinExistence type="predicted"/>
<feature type="region of interest" description="Disordered" evidence="5">
    <location>
        <begin position="460"/>
        <end position="493"/>
    </location>
</feature>
<evidence type="ECO:0000256" key="1">
    <source>
        <dbReference type="ARBA" id="ARBA00004141"/>
    </source>
</evidence>
<dbReference type="InterPro" id="IPR005178">
    <property type="entry name" value="Ostalpha/TMEM184C"/>
</dbReference>
<dbReference type="EMBL" id="CM026421">
    <property type="protein sequence ID" value="KAG0592202.1"/>
    <property type="molecule type" value="Genomic_DNA"/>
</dbReference>
<organism evidence="7 8">
    <name type="scientific">Ceratodon purpureus</name>
    <name type="common">Fire moss</name>
    <name type="synonym">Dicranum purpureum</name>
    <dbReference type="NCBI Taxonomy" id="3225"/>
    <lineage>
        <taxon>Eukaryota</taxon>
        <taxon>Viridiplantae</taxon>
        <taxon>Streptophyta</taxon>
        <taxon>Embryophyta</taxon>
        <taxon>Bryophyta</taxon>
        <taxon>Bryophytina</taxon>
        <taxon>Bryopsida</taxon>
        <taxon>Dicranidae</taxon>
        <taxon>Pseudoditrichales</taxon>
        <taxon>Ditrichaceae</taxon>
        <taxon>Ceratodon</taxon>
    </lineage>
</organism>
<accession>A0A8T0JAR7</accession>
<dbReference type="SMART" id="SM01417">
    <property type="entry name" value="Solute_trans_a"/>
    <property type="match status" value="1"/>
</dbReference>
<dbReference type="Pfam" id="PF03619">
    <property type="entry name" value="Solute_trans_a"/>
    <property type="match status" value="1"/>
</dbReference>
<protein>
    <submittedName>
        <fullName evidence="7">Uncharacterized protein</fullName>
    </submittedName>
</protein>
<evidence type="ECO:0000313" key="8">
    <source>
        <dbReference type="Proteomes" id="UP000822688"/>
    </source>
</evidence>
<evidence type="ECO:0000256" key="4">
    <source>
        <dbReference type="ARBA" id="ARBA00023136"/>
    </source>
</evidence>
<dbReference type="GO" id="GO:0016020">
    <property type="term" value="C:membrane"/>
    <property type="evidence" value="ECO:0007669"/>
    <property type="project" value="UniProtKB-SubCell"/>
</dbReference>
<sequence>MKLLHEVATAAVAVGSENSVHTWAVAVAGVFVLFSLSLSTFLLFDHLSTYNDPEEQKWIIGIIFMVPVYGVTSFISLWKPSLSLKCSILGNCYEAYALYSFGCYLIACLGGEDTVIQKLDRQGLMGPRTPLLEHSAGIRALVQHPAPLKWCMDPWELGRPFYNAVKFGIVQYMILKTACALVALLLELFGEYGDGEFTWYNGYPYITVVLNFSQTWALYCLVQFYYITHEDLRDIKPLSKFVCFKSIVFATWWQGVFLACFFSSPLAKAMFPHDATTGGNLQTSLQDFLICIEMAVASVAHLYIFPATPYHELEGGKDRSVKVLADYAAFDSPLDPEEIRESERPSMVKFFGVDVEKGATSVKESVHDVLVVGGNHVVHDMKLTMSQAVEPVEKGFTRINETIQFWGGKQKEKKRQVSKDDSWVASQSTSRSRFEDVRGYDDPLLTGSISDSGFWRARRSTHSYGSGESSGGENSDPGFGGFKTSGKRWTIKR</sequence>
<reference evidence="7" key="1">
    <citation type="submission" date="2020-06" db="EMBL/GenBank/DDBJ databases">
        <title>WGS assembly of Ceratodon purpureus strain R40.</title>
        <authorList>
            <person name="Carey S.B."/>
            <person name="Jenkins J."/>
            <person name="Shu S."/>
            <person name="Lovell J.T."/>
            <person name="Sreedasyam A."/>
            <person name="Maumus F."/>
            <person name="Tiley G.P."/>
            <person name="Fernandez-Pozo N."/>
            <person name="Barry K."/>
            <person name="Chen C."/>
            <person name="Wang M."/>
            <person name="Lipzen A."/>
            <person name="Daum C."/>
            <person name="Saski C.A."/>
            <person name="Payton A.C."/>
            <person name="Mcbreen J.C."/>
            <person name="Conrad R.E."/>
            <person name="Kollar L.M."/>
            <person name="Olsson S."/>
            <person name="Huttunen S."/>
            <person name="Landis J.B."/>
            <person name="Wickett N.J."/>
            <person name="Johnson M.G."/>
            <person name="Rensing S.A."/>
            <person name="Grimwood J."/>
            <person name="Schmutz J."/>
            <person name="Mcdaniel S.F."/>
        </authorList>
    </citation>
    <scope>NUCLEOTIDE SEQUENCE</scope>
    <source>
        <strain evidence="7">R40</strain>
    </source>
</reference>
<dbReference type="Proteomes" id="UP000822688">
    <property type="component" value="Chromosome 1"/>
</dbReference>
<dbReference type="PANTHER" id="PTHR23423">
    <property type="entry name" value="ORGANIC SOLUTE TRANSPORTER-RELATED"/>
    <property type="match status" value="1"/>
</dbReference>
<keyword evidence="4 6" id="KW-0472">Membrane</keyword>
<evidence type="ECO:0000256" key="6">
    <source>
        <dbReference type="SAM" id="Phobius"/>
    </source>
</evidence>
<keyword evidence="8" id="KW-1185">Reference proteome</keyword>
<dbReference type="OrthoDB" id="5348404at2759"/>
<comment type="caution">
    <text evidence="7">The sequence shown here is derived from an EMBL/GenBank/DDBJ whole genome shotgun (WGS) entry which is preliminary data.</text>
</comment>
<evidence type="ECO:0000256" key="5">
    <source>
        <dbReference type="SAM" id="MobiDB-lite"/>
    </source>
</evidence>
<evidence type="ECO:0000256" key="2">
    <source>
        <dbReference type="ARBA" id="ARBA00022692"/>
    </source>
</evidence>
<evidence type="ECO:0000313" key="7">
    <source>
        <dbReference type="EMBL" id="KAG0592202.1"/>
    </source>
</evidence>
<feature type="transmembrane region" description="Helical" evidence="6">
    <location>
        <begin position="247"/>
        <end position="267"/>
    </location>
</feature>
<feature type="compositionally biased region" description="Low complexity" evidence="5">
    <location>
        <begin position="463"/>
        <end position="477"/>
    </location>
</feature>
<feature type="transmembrane region" description="Helical" evidence="6">
    <location>
        <begin position="169"/>
        <end position="190"/>
    </location>
</feature>
<feature type="transmembrane region" description="Helical" evidence="6">
    <location>
        <begin position="202"/>
        <end position="226"/>
    </location>
</feature>
<gene>
    <name evidence="7" type="ORF">KC19_1G233600</name>
</gene>
<evidence type="ECO:0000256" key="3">
    <source>
        <dbReference type="ARBA" id="ARBA00022989"/>
    </source>
</evidence>